<accession>A0A0C4DXC4</accession>
<reference evidence="2" key="2">
    <citation type="submission" date="2010-05" db="EMBL/GenBank/DDBJ databases">
        <title>The Genome Sequence of Magnaporthe poae strain ATCC 64411.</title>
        <authorList>
            <consortium name="The Broad Institute Genome Sequencing Platform"/>
            <consortium name="Broad Institute Genome Sequencing Center for Infectious Disease"/>
            <person name="Ma L.-J."/>
            <person name="Dead R."/>
            <person name="Young S."/>
            <person name="Zeng Q."/>
            <person name="Koehrsen M."/>
            <person name="Alvarado L."/>
            <person name="Berlin A."/>
            <person name="Chapman S.B."/>
            <person name="Chen Z."/>
            <person name="Freedman E."/>
            <person name="Gellesch M."/>
            <person name="Goldberg J."/>
            <person name="Griggs A."/>
            <person name="Gujja S."/>
            <person name="Heilman E.R."/>
            <person name="Heiman D."/>
            <person name="Hepburn T."/>
            <person name="Howarth C."/>
            <person name="Jen D."/>
            <person name="Larson L."/>
            <person name="Mehta T."/>
            <person name="Neiman D."/>
            <person name="Pearson M."/>
            <person name="Roberts A."/>
            <person name="Saif S."/>
            <person name="Shea T."/>
            <person name="Shenoy N."/>
            <person name="Sisk P."/>
            <person name="Stolte C."/>
            <person name="Sykes S."/>
            <person name="Walk T."/>
            <person name="White J."/>
            <person name="Yandava C."/>
            <person name="Haas B."/>
            <person name="Nusbaum C."/>
            <person name="Birren B."/>
        </authorList>
    </citation>
    <scope>NUCLEOTIDE SEQUENCE</scope>
    <source>
        <strain evidence="2">ATCC 64411</strain>
    </source>
</reference>
<gene>
    <name evidence="2" type="ORF">MAPG_04667</name>
</gene>
<keyword evidence="4" id="KW-1185">Reference proteome</keyword>
<sequence>MAKRIGLARRWWECRQPVAARQGDRLTFLQRFVANDVDAGTESARMGKVDGARHLDSKATIGHVGRHPPTRTSMIPEWLGLSGVHPATLLMMRWQTGGIPAEFEGTAQAPANHRDGCASEQPSAHGGKLDHDKTGHDNQARGAAAEPCNFCVKFLSIHTTIPWRIPRWRRAHVMVTTPSSGPSLSGKNGVDASAASEIGQRQVLVDGQQARQTKSPLLWLALCYRLHALQSHLQAGPNIETRIPASVVMTASHVLPASARR</sequence>
<reference evidence="3" key="5">
    <citation type="submission" date="2015-06" db="UniProtKB">
        <authorList>
            <consortium name="EnsemblFungi"/>
        </authorList>
    </citation>
    <scope>IDENTIFICATION</scope>
    <source>
        <strain evidence="3">ATCC 64411</strain>
    </source>
</reference>
<feature type="compositionally biased region" description="Basic and acidic residues" evidence="1">
    <location>
        <begin position="127"/>
        <end position="139"/>
    </location>
</feature>
<evidence type="ECO:0000256" key="1">
    <source>
        <dbReference type="SAM" id="MobiDB-lite"/>
    </source>
</evidence>
<organism evidence="3 4">
    <name type="scientific">Magnaporthiopsis poae (strain ATCC 64411 / 73-15)</name>
    <name type="common">Kentucky bluegrass fungus</name>
    <name type="synonym">Magnaporthe poae</name>
    <dbReference type="NCBI Taxonomy" id="644358"/>
    <lineage>
        <taxon>Eukaryota</taxon>
        <taxon>Fungi</taxon>
        <taxon>Dikarya</taxon>
        <taxon>Ascomycota</taxon>
        <taxon>Pezizomycotina</taxon>
        <taxon>Sordariomycetes</taxon>
        <taxon>Sordariomycetidae</taxon>
        <taxon>Magnaporthales</taxon>
        <taxon>Magnaporthaceae</taxon>
        <taxon>Magnaporthiopsis</taxon>
    </lineage>
</organism>
<reference evidence="2" key="3">
    <citation type="submission" date="2011-03" db="EMBL/GenBank/DDBJ databases">
        <title>Annotation of Magnaporthe poae ATCC 64411.</title>
        <authorList>
            <person name="Ma L.-J."/>
            <person name="Dead R."/>
            <person name="Young S.K."/>
            <person name="Zeng Q."/>
            <person name="Gargeya S."/>
            <person name="Fitzgerald M."/>
            <person name="Haas B."/>
            <person name="Abouelleil A."/>
            <person name="Alvarado L."/>
            <person name="Arachchi H.M."/>
            <person name="Berlin A."/>
            <person name="Brown A."/>
            <person name="Chapman S.B."/>
            <person name="Chen Z."/>
            <person name="Dunbar C."/>
            <person name="Freedman E."/>
            <person name="Gearin G."/>
            <person name="Gellesch M."/>
            <person name="Goldberg J."/>
            <person name="Griggs A."/>
            <person name="Gujja S."/>
            <person name="Heiman D."/>
            <person name="Howarth C."/>
            <person name="Larson L."/>
            <person name="Lui A."/>
            <person name="MacDonald P.J.P."/>
            <person name="Mehta T."/>
            <person name="Montmayeur A."/>
            <person name="Murphy C."/>
            <person name="Neiman D."/>
            <person name="Pearson M."/>
            <person name="Priest M."/>
            <person name="Roberts A."/>
            <person name="Saif S."/>
            <person name="Shea T."/>
            <person name="Shenoy N."/>
            <person name="Sisk P."/>
            <person name="Stolte C."/>
            <person name="Sykes S."/>
            <person name="Yandava C."/>
            <person name="Wortman J."/>
            <person name="Nusbaum C."/>
            <person name="Birren B."/>
        </authorList>
    </citation>
    <scope>NUCLEOTIDE SEQUENCE</scope>
    <source>
        <strain evidence="2">ATCC 64411</strain>
    </source>
</reference>
<protein>
    <submittedName>
        <fullName evidence="2 3">Uncharacterized protein</fullName>
    </submittedName>
</protein>
<dbReference type="EMBL" id="ADBL01001091">
    <property type="status" value="NOT_ANNOTATED_CDS"/>
    <property type="molecule type" value="Genomic_DNA"/>
</dbReference>
<dbReference type="AlphaFoldDB" id="A0A0C4DXC4"/>
<proteinExistence type="predicted"/>
<name>A0A0C4DXC4_MAGP6</name>
<reference evidence="4" key="1">
    <citation type="submission" date="2010-05" db="EMBL/GenBank/DDBJ databases">
        <title>The genome sequence of Magnaporthe poae strain ATCC 64411.</title>
        <authorList>
            <person name="Ma L.-J."/>
            <person name="Dead R."/>
            <person name="Young S."/>
            <person name="Zeng Q."/>
            <person name="Koehrsen M."/>
            <person name="Alvarado L."/>
            <person name="Berlin A."/>
            <person name="Chapman S.B."/>
            <person name="Chen Z."/>
            <person name="Freedman E."/>
            <person name="Gellesch M."/>
            <person name="Goldberg J."/>
            <person name="Griggs A."/>
            <person name="Gujja S."/>
            <person name="Heilman E.R."/>
            <person name="Heiman D."/>
            <person name="Hepburn T."/>
            <person name="Howarth C."/>
            <person name="Jen D."/>
            <person name="Larson L."/>
            <person name="Mehta T."/>
            <person name="Neiman D."/>
            <person name="Pearson M."/>
            <person name="Roberts A."/>
            <person name="Saif S."/>
            <person name="Shea T."/>
            <person name="Shenoy N."/>
            <person name="Sisk P."/>
            <person name="Stolte C."/>
            <person name="Sykes S."/>
            <person name="Walk T."/>
            <person name="White J."/>
            <person name="Yandava C."/>
            <person name="Haas B."/>
            <person name="Nusbaum C."/>
            <person name="Birren B."/>
        </authorList>
    </citation>
    <scope>NUCLEOTIDE SEQUENCE [LARGE SCALE GENOMIC DNA]</scope>
    <source>
        <strain evidence="4">ATCC 64411 / 73-15</strain>
    </source>
</reference>
<evidence type="ECO:0000313" key="3">
    <source>
        <dbReference type="EnsemblFungi" id="MAPG_04667T0"/>
    </source>
</evidence>
<feature type="region of interest" description="Disordered" evidence="1">
    <location>
        <begin position="109"/>
        <end position="141"/>
    </location>
</feature>
<reference evidence="3" key="4">
    <citation type="journal article" date="2015" name="G3 (Bethesda)">
        <title>Genome sequences of three phytopathogenic species of the Magnaporthaceae family of fungi.</title>
        <authorList>
            <person name="Okagaki L.H."/>
            <person name="Nunes C.C."/>
            <person name="Sailsbery J."/>
            <person name="Clay B."/>
            <person name="Brown D."/>
            <person name="John T."/>
            <person name="Oh Y."/>
            <person name="Young N."/>
            <person name="Fitzgerald M."/>
            <person name="Haas B.J."/>
            <person name="Zeng Q."/>
            <person name="Young S."/>
            <person name="Adiconis X."/>
            <person name="Fan L."/>
            <person name="Levin J.Z."/>
            <person name="Mitchell T.K."/>
            <person name="Okubara P.A."/>
            <person name="Farman M.L."/>
            <person name="Kohn L.M."/>
            <person name="Birren B."/>
            <person name="Ma L.-J."/>
            <person name="Dean R.A."/>
        </authorList>
    </citation>
    <scope>NUCLEOTIDE SEQUENCE</scope>
    <source>
        <strain evidence="3">ATCC 64411 / 73-15</strain>
    </source>
</reference>
<dbReference type="VEuPathDB" id="FungiDB:MAPG_04667"/>
<evidence type="ECO:0000313" key="4">
    <source>
        <dbReference type="Proteomes" id="UP000011715"/>
    </source>
</evidence>
<dbReference type="EnsemblFungi" id="MAPG_04667T0">
    <property type="protein sequence ID" value="MAPG_04667T0"/>
    <property type="gene ID" value="MAPG_04667"/>
</dbReference>
<evidence type="ECO:0000313" key="2">
    <source>
        <dbReference type="EMBL" id="KLU85645.1"/>
    </source>
</evidence>
<dbReference type="Proteomes" id="UP000011715">
    <property type="component" value="Unassembled WGS sequence"/>
</dbReference>
<dbReference type="EMBL" id="GL876968">
    <property type="protein sequence ID" value="KLU85645.1"/>
    <property type="molecule type" value="Genomic_DNA"/>
</dbReference>